<reference evidence="2 3" key="1">
    <citation type="submission" date="2019-10" db="EMBL/GenBank/DDBJ databases">
        <title>Draft Genome Sequence of Cytophagaceae sp. SJW1-29.</title>
        <authorList>
            <person name="Choi A."/>
        </authorList>
    </citation>
    <scope>NUCLEOTIDE SEQUENCE [LARGE SCALE GENOMIC DNA]</scope>
    <source>
        <strain evidence="2 3">SJW1-29</strain>
    </source>
</reference>
<sequence length="311" mass="34392">MESKRVLMTFCLLFAAWGALIPAQGQTPSDAIMMPARNACLLANYNYGQFDQYWEGDRLRGNLTIATVKRTTVLPMVAVGITDKLNLYAGVPYVKTLSTDPNGGKFAGAQGFQDLGLALKYEVLKKVTSKGELSVLGTVGYSTPITNYLPDYMPYSLGFGAPEVALRGIVQYKMAQGLYFRAALAHLWRGYAEAERDYYYNNGSYYTSWMDVPNAWSAEGILGAWLLDYSLRIELSYSNLKSTSGDDIRAYNAPQPTNRVVMGQAGLMAQYYLPPAKKLGVLVYHNQALTGLNAPKIKNFGAGITYQFKFL</sequence>
<organism evidence="2 3">
    <name type="scientific">Salmonirosea aquatica</name>
    <dbReference type="NCBI Taxonomy" id="2654236"/>
    <lineage>
        <taxon>Bacteria</taxon>
        <taxon>Pseudomonadati</taxon>
        <taxon>Bacteroidota</taxon>
        <taxon>Cytophagia</taxon>
        <taxon>Cytophagales</taxon>
        <taxon>Spirosomataceae</taxon>
        <taxon>Salmonirosea</taxon>
    </lineage>
</organism>
<dbReference type="EMBL" id="WHLY01000002">
    <property type="protein sequence ID" value="MPR34338.1"/>
    <property type="molecule type" value="Genomic_DNA"/>
</dbReference>
<proteinExistence type="predicted"/>
<name>A0A7C9BCV7_9BACT</name>
<evidence type="ECO:0000256" key="1">
    <source>
        <dbReference type="SAM" id="SignalP"/>
    </source>
</evidence>
<gene>
    <name evidence="2" type="ORF">GBK04_13470</name>
</gene>
<feature type="signal peptide" evidence="1">
    <location>
        <begin position="1"/>
        <end position="21"/>
    </location>
</feature>
<accession>A0A7C9BCV7</accession>
<evidence type="ECO:0000313" key="3">
    <source>
        <dbReference type="Proteomes" id="UP000479293"/>
    </source>
</evidence>
<dbReference type="AlphaFoldDB" id="A0A7C9BCV7"/>
<evidence type="ECO:0000313" key="2">
    <source>
        <dbReference type="EMBL" id="MPR34338.1"/>
    </source>
</evidence>
<feature type="chain" id="PRO_5028990611" evidence="1">
    <location>
        <begin position="22"/>
        <end position="311"/>
    </location>
</feature>
<keyword evidence="1" id="KW-0732">Signal</keyword>
<protein>
    <submittedName>
        <fullName evidence="2">Transporter</fullName>
    </submittedName>
</protein>
<keyword evidence="3" id="KW-1185">Reference proteome</keyword>
<comment type="caution">
    <text evidence="2">The sequence shown here is derived from an EMBL/GenBank/DDBJ whole genome shotgun (WGS) entry which is preliminary data.</text>
</comment>
<dbReference type="Proteomes" id="UP000479293">
    <property type="component" value="Unassembled WGS sequence"/>
</dbReference>